<feature type="domain" description="Polyvalent protein metallopeptidase" evidence="2">
    <location>
        <begin position="20"/>
        <end position="65"/>
    </location>
</feature>
<comment type="caution">
    <text evidence="3">The sequence shown here is derived from an EMBL/GenBank/DDBJ whole genome shotgun (WGS) entry which is preliminary data.</text>
</comment>
<name>A0A117USD2_9SPHN</name>
<feature type="compositionally biased region" description="Acidic residues" evidence="1">
    <location>
        <begin position="86"/>
        <end position="107"/>
    </location>
</feature>
<evidence type="ECO:0000259" key="2">
    <source>
        <dbReference type="Pfam" id="PF18818"/>
    </source>
</evidence>
<dbReference type="EMBL" id="LLZS01000011">
    <property type="protein sequence ID" value="KUR69959.1"/>
    <property type="molecule type" value="Genomic_DNA"/>
</dbReference>
<accession>A0A117USD2</accession>
<dbReference type="Proteomes" id="UP000058012">
    <property type="component" value="Unassembled WGS sequence"/>
</dbReference>
<gene>
    <name evidence="3" type="ORF">AQZ52_17825</name>
</gene>
<evidence type="ECO:0000313" key="3">
    <source>
        <dbReference type="EMBL" id="KUR69959.1"/>
    </source>
</evidence>
<dbReference type="InterPro" id="IPR041459">
    <property type="entry name" value="MPTase-PolyVal"/>
</dbReference>
<evidence type="ECO:0000256" key="1">
    <source>
        <dbReference type="SAM" id="MobiDB-lite"/>
    </source>
</evidence>
<keyword evidence="4" id="KW-1185">Reference proteome</keyword>
<protein>
    <submittedName>
        <fullName evidence="3">Antirestriction protein ArdC</fullName>
    </submittedName>
</protein>
<dbReference type="STRING" id="1117702.AQZ52_17825"/>
<proteinExistence type="predicted"/>
<reference evidence="3 4" key="1">
    <citation type="submission" date="2015-10" db="EMBL/GenBank/DDBJ databases">
        <title>Draft genome sequence of Novosphingobium fuchskuhlense DSM 25065 isolated from a surface water sample of the southwest basin of Lake Grosse Fuchskuhle.</title>
        <authorList>
            <person name="Ruckert C."/>
            <person name="Winkler A."/>
            <person name="Glaeser J."/>
            <person name="Grossart H.-P."/>
            <person name="Kalinowski J."/>
            <person name="Glaeser S."/>
        </authorList>
    </citation>
    <scope>NUCLEOTIDE SEQUENCE [LARGE SCALE GENOMIC DNA]</scope>
    <source>
        <strain evidence="3 4">FNE08-7</strain>
    </source>
</reference>
<dbReference type="Pfam" id="PF18818">
    <property type="entry name" value="MPTase-PolyVal"/>
    <property type="match status" value="1"/>
</dbReference>
<dbReference type="AlphaFoldDB" id="A0A117USD2"/>
<evidence type="ECO:0000313" key="4">
    <source>
        <dbReference type="Proteomes" id="UP000058012"/>
    </source>
</evidence>
<sequence length="107" mass="11169">MKVLLRNAETSLWAGLSGYVAELSSAILGAELGLPVAHLDSHASYIEHWLKLLKDDDRAILTAAARAEEAASLLLKLGGRTTFAGDSDDSDDSSDALGDDTADAQAA</sequence>
<dbReference type="RefSeq" id="WP_067914410.1">
    <property type="nucleotide sequence ID" value="NZ_KQ954247.1"/>
</dbReference>
<organism evidence="3 4">
    <name type="scientific">Novosphingobium fuchskuhlense</name>
    <dbReference type="NCBI Taxonomy" id="1117702"/>
    <lineage>
        <taxon>Bacteria</taxon>
        <taxon>Pseudomonadati</taxon>
        <taxon>Pseudomonadota</taxon>
        <taxon>Alphaproteobacteria</taxon>
        <taxon>Sphingomonadales</taxon>
        <taxon>Sphingomonadaceae</taxon>
        <taxon>Novosphingobium</taxon>
    </lineage>
</organism>
<feature type="region of interest" description="Disordered" evidence="1">
    <location>
        <begin position="83"/>
        <end position="107"/>
    </location>
</feature>